<keyword evidence="4" id="KW-1185">Reference proteome</keyword>
<reference evidence="3 4" key="1">
    <citation type="submission" date="2018-02" db="EMBL/GenBank/DDBJ databases">
        <title>The genomes of Aspergillus section Nigri reveals drivers in fungal speciation.</title>
        <authorList>
            <consortium name="DOE Joint Genome Institute"/>
            <person name="Vesth T.C."/>
            <person name="Nybo J."/>
            <person name="Theobald S."/>
            <person name="Brandl J."/>
            <person name="Frisvad J.C."/>
            <person name="Nielsen K.F."/>
            <person name="Lyhne E.K."/>
            <person name="Kogle M.E."/>
            <person name="Kuo A."/>
            <person name="Riley R."/>
            <person name="Clum A."/>
            <person name="Nolan M."/>
            <person name="Lipzen A."/>
            <person name="Salamov A."/>
            <person name="Henrissat B."/>
            <person name="Wiebenga A."/>
            <person name="De vries R.P."/>
            <person name="Grigoriev I.V."/>
            <person name="Mortensen U.H."/>
            <person name="Andersen M.R."/>
            <person name="Baker S.E."/>
        </authorList>
    </citation>
    <scope>NUCLEOTIDE SEQUENCE [LARGE SCALE GENOMIC DNA]</scope>
    <source>
        <strain evidence="3 4">CBS 121593</strain>
    </source>
</reference>
<evidence type="ECO:0000313" key="3">
    <source>
        <dbReference type="EMBL" id="RAL05502.1"/>
    </source>
</evidence>
<dbReference type="GeneID" id="37223490"/>
<accession>A0A395HCH4</accession>
<feature type="compositionally biased region" description="Basic and acidic residues" evidence="1">
    <location>
        <begin position="154"/>
        <end position="163"/>
    </location>
</feature>
<organism evidence="3 4">
    <name type="scientific">Aspergillus ibericus CBS 121593</name>
    <dbReference type="NCBI Taxonomy" id="1448316"/>
    <lineage>
        <taxon>Eukaryota</taxon>
        <taxon>Fungi</taxon>
        <taxon>Dikarya</taxon>
        <taxon>Ascomycota</taxon>
        <taxon>Pezizomycotina</taxon>
        <taxon>Eurotiomycetes</taxon>
        <taxon>Eurotiomycetidae</taxon>
        <taxon>Eurotiales</taxon>
        <taxon>Aspergillaceae</taxon>
        <taxon>Aspergillus</taxon>
        <taxon>Aspergillus subgen. Circumdati</taxon>
    </lineage>
</organism>
<dbReference type="SUPFAM" id="SSF55729">
    <property type="entry name" value="Acyl-CoA N-acyltransferases (Nat)"/>
    <property type="match status" value="1"/>
</dbReference>
<dbReference type="InterPro" id="IPR016181">
    <property type="entry name" value="Acyl_CoA_acyltransferase"/>
</dbReference>
<dbReference type="Gene3D" id="3.40.630.30">
    <property type="match status" value="2"/>
</dbReference>
<feature type="domain" description="N-acetyltransferase" evidence="2">
    <location>
        <begin position="210"/>
        <end position="292"/>
    </location>
</feature>
<dbReference type="VEuPathDB" id="FungiDB:BO80DRAFT_421531"/>
<evidence type="ECO:0000256" key="1">
    <source>
        <dbReference type="SAM" id="MobiDB-lite"/>
    </source>
</evidence>
<protein>
    <recommendedName>
        <fullName evidence="2">N-acetyltransferase domain-containing protein</fullName>
    </recommendedName>
</protein>
<dbReference type="Pfam" id="PF13302">
    <property type="entry name" value="Acetyltransf_3"/>
    <property type="match status" value="2"/>
</dbReference>
<feature type="domain" description="N-acetyltransferase" evidence="2">
    <location>
        <begin position="11"/>
        <end position="104"/>
    </location>
</feature>
<dbReference type="GO" id="GO:0016747">
    <property type="term" value="F:acyltransferase activity, transferring groups other than amino-acyl groups"/>
    <property type="evidence" value="ECO:0007669"/>
    <property type="project" value="InterPro"/>
</dbReference>
<dbReference type="RefSeq" id="XP_025579829.1">
    <property type="nucleotide sequence ID" value="XM_025718625.1"/>
</dbReference>
<feature type="region of interest" description="Disordered" evidence="1">
    <location>
        <begin position="106"/>
        <end position="207"/>
    </location>
</feature>
<sequence>MINPITLTTPRLTLSPLTLEDVHDLHDLRSREEVMKWSLKGHPDADLPTTQTWLTRFLSPEITPDLGPRMCYAIRITDSPQQTPSTTTTSTTSKGKFIGTLGIHAEPYPINTNTEPDTNTYIHRNNSSDTQPNTKSAPKSGIHTAPDTNTHGDNASDTKRELDTVTDGHNPSATDVYGKPGAQAGINTASDTSPNTNPNSNTNITTTNHPKQIFEIGYMLHPTAWGKGYASEAVRAVTEKWFSGDPSEGADMRLLREVQAKERPGVEVERGLFGIVNQGNEGSVGVLRKMGFGGPVERVVEGDGRVSFVFWREN</sequence>
<dbReference type="InterPro" id="IPR051531">
    <property type="entry name" value="N-acetyltransferase"/>
</dbReference>
<dbReference type="AlphaFoldDB" id="A0A395HCH4"/>
<dbReference type="PANTHER" id="PTHR43792:SF1">
    <property type="entry name" value="N-ACETYLTRANSFERASE DOMAIN-CONTAINING PROTEIN"/>
    <property type="match status" value="1"/>
</dbReference>
<dbReference type="OrthoDB" id="630895at2759"/>
<dbReference type="EMBL" id="KZ824421">
    <property type="protein sequence ID" value="RAL05502.1"/>
    <property type="molecule type" value="Genomic_DNA"/>
</dbReference>
<feature type="compositionally biased region" description="Polar residues" evidence="1">
    <location>
        <begin position="110"/>
        <end position="137"/>
    </location>
</feature>
<evidence type="ECO:0000313" key="4">
    <source>
        <dbReference type="Proteomes" id="UP000249402"/>
    </source>
</evidence>
<name>A0A395HCH4_9EURO</name>
<evidence type="ECO:0000259" key="2">
    <source>
        <dbReference type="Pfam" id="PF13302"/>
    </source>
</evidence>
<dbReference type="InterPro" id="IPR000182">
    <property type="entry name" value="GNAT_dom"/>
</dbReference>
<dbReference type="Proteomes" id="UP000249402">
    <property type="component" value="Unassembled WGS sequence"/>
</dbReference>
<dbReference type="STRING" id="1448316.A0A395HCH4"/>
<gene>
    <name evidence="3" type="ORF">BO80DRAFT_421531</name>
</gene>
<dbReference type="PANTHER" id="PTHR43792">
    <property type="entry name" value="GNAT FAMILY, PUTATIVE (AFU_ORTHOLOGUE AFUA_3G00765)-RELATED-RELATED"/>
    <property type="match status" value="1"/>
</dbReference>
<feature type="compositionally biased region" description="Low complexity" evidence="1">
    <location>
        <begin position="187"/>
        <end position="207"/>
    </location>
</feature>
<proteinExistence type="predicted"/>